<evidence type="ECO:0000256" key="3">
    <source>
        <dbReference type="ARBA" id="ARBA00022448"/>
    </source>
</evidence>
<comment type="subcellular location">
    <subcellularLocation>
        <location evidence="1">Cell membrane</location>
        <topology evidence="1">Peripheral membrane protein</topology>
    </subcellularLocation>
</comment>
<evidence type="ECO:0000256" key="7">
    <source>
        <dbReference type="ARBA" id="ARBA00022967"/>
    </source>
</evidence>
<dbReference type="InterPro" id="IPR003439">
    <property type="entry name" value="ABC_transporter-like_ATP-bd"/>
</dbReference>
<keyword evidence="4" id="KW-1003">Cell membrane</keyword>
<accession>A0A1U7LXJ3</accession>
<dbReference type="PROSITE" id="PS50893">
    <property type="entry name" value="ABC_TRANSPORTER_2"/>
    <property type="match status" value="1"/>
</dbReference>
<dbReference type="GO" id="GO:0042626">
    <property type="term" value="F:ATPase-coupled transmembrane transporter activity"/>
    <property type="evidence" value="ECO:0007669"/>
    <property type="project" value="TreeGrafter"/>
</dbReference>
<dbReference type="InterPro" id="IPR027417">
    <property type="entry name" value="P-loop_NTPase"/>
</dbReference>
<dbReference type="RefSeq" id="WP_075658597.1">
    <property type="nucleotide sequence ID" value="NZ_JABDSR010000004.1"/>
</dbReference>
<evidence type="ECO:0000256" key="4">
    <source>
        <dbReference type="ARBA" id="ARBA00022475"/>
    </source>
</evidence>
<dbReference type="InterPro" id="IPR017871">
    <property type="entry name" value="ABC_transporter-like_CS"/>
</dbReference>
<evidence type="ECO:0000256" key="1">
    <source>
        <dbReference type="ARBA" id="ARBA00004202"/>
    </source>
</evidence>
<comment type="caution">
    <text evidence="9">The sequence shown here is derived from an EMBL/GenBank/DDBJ whole genome shotgun (WGS) entry which is preliminary data.</text>
</comment>
<dbReference type="GO" id="GO:0005524">
    <property type="term" value="F:ATP binding"/>
    <property type="evidence" value="ECO:0007669"/>
    <property type="project" value="UniProtKB-KW"/>
</dbReference>
<evidence type="ECO:0000313" key="10">
    <source>
        <dbReference type="Proteomes" id="UP000187166"/>
    </source>
</evidence>
<protein>
    <submittedName>
        <fullName evidence="9">Uncharacterized protein</fullName>
    </submittedName>
</protein>
<accession>A0A848RFT8</accession>
<evidence type="ECO:0000256" key="2">
    <source>
        <dbReference type="ARBA" id="ARBA00005417"/>
    </source>
</evidence>
<keyword evidence="3" id="KW-0813">Transport</keyword>
<dbReference type="CDD" id="cd03225">
    <property type="entry name" value="ABC_cobalt_CbiO_domain1"/>
    <property type="match status" value="1"/>
</dbReference>
<keyword evidence="5" id="KW-0547">Nucleotide-binding</keyword>
<keyword evidence="10" id="KW-1185">Reference proteome</keyword>
<dbReference type="PROSITE" id="PS00211">
    <property type="entry name" value="ABC_TRANSPORTER_1"/>
    <property type="match status" value="1"/>
</dbReference>
<dbReference type="AlphaFoldDB" id="A0A1U7LXJ3"/>
<proteinExistence type="inferred from homology"/>
<organism evidence="9 10">
    <name type="scientific">Peptoniphilus porci</name>
    <dbReference type="NCBI Taxonomy" id="2652280"/>
    <lineage>
        <taxon>Bacteria</taxon>
        <taxon>Bacillati</taxon>
        <taxon>Bacillota</taxon>
        <taxon>Tissierellia</taxon>
        <taxon>Tissierellales</taxon>
        <taxon>Peptoniphilaceae</taxon>
        <taxon>Peptoniphilus</taxon>
    </lineage>
</organism>
<dbReference type="Pfam" id="PF00005">
    <property type="entry name" value="ABC_tran"/>
    <property type="match status" value="1"/>
</dbReference>
<sequence>MIEFCGVSFIRDGKTILKDINLKIKSGENWLVLGPNGSGKSTLFSMLMAYRISTTGRIMCFGREFGKDNWSQVKDKIGIISSTMEKFNPTFFNMTVKEILISGIKKTIGIYDEVTKEEEETVEEYIKEYNLSKLKSEYFKNLSSGERKKVLIVRSLIQKPEVLILDEPCASLDICERENILDTLRKAKTDLIYITHDVEETIPKITNVLLLKDGKIFKCGKKSEVLNSENLKNLYGIDLNLTKKNNYYSIEVNARR</sequence>
<reference evidence="9 10" key="1">
    <citation type="journal article" date="2016" name="Appl. Environ. Microbiol.">
        <title>Function and Phylogeny of Bacterial Butyryl Coenzyme A:Acetate Transferases and Their Diversity in the Proximal Colon of Swine.</title>
        <authorList>
            <person name="Trachsel J."/>
            <person name="Bayles D.O."/>
            <person name="Looft T."/>
            <person name="Levine U.Y."/>
            <person name="Allen H.K."/>
        </authorList>
    </citation>
    <scope>NUCLEOTIDE SEQUENCE [LARGE SCALE GENOMIC DNA]</scope>
    <source>
        <strain evidence="9 10">35-6-1</strain>
    </source>
</reference>
<dbReference type="InterPro" id="IPR003593">
    <property type="entry name" value="AAA+_ATPase"/>
</dbReference>
<evidence type="ECO:0000256" key="5">
    <source>
        <dbReference type="ARBA" id="ARBA00022741"/>
    </source>
</evidence>
<evidence type="ECO:0000256" key="6">
    <source>
        <dbReference type="ARBA" id="ARBA00022840"/>
    </source>
</evidence>
<dbReference type="SMART" id="SM00382">
    <property type="entry name" value="AAA"/>
    <property type="match status" value="1"/>
</dbReference>
<dbReference type="GO" id="GO:0016887">
    <property type="term" value="F:ATP hydrolysis activity"/>
    <property type="evidence" value="ECO:0007669"/>
    <property type="project" value="InterPro"/>
</dbReference>
<dbReference type="Proteomes" id="UP000187166">
    <property type="component" value="Unassembled WGS sequence"/>
</dbReference>
<dbReference type="STRING" id="1465756.BIV18_00340"/>
<evidence type="ECO:0000256" key="8">
    <source>
        <dbReference type="ARBA" id="ARBA00023136"/>
    </source>
</evidence>
<dbReference type="GO" id="GO:0043190">
    <property type="term" value="C:ATP-binding cassette (ABC) transporter complex"/>
    <property type="evidence" value="ECO:0007669"/>
    <property type="project" value="TreeGrafter"/>
</dbReference>
<dbReference type="PANTHER" id="PTHR43553">
    <property type="entry name" value="HEAVY METAL TRANSPORTER"/>
    <property type="match status" value="1"/>
</dbReference>
<dbReference type="SUPFAM" id="SSF52540">
    <property type="entry name" value="P-loop containing nucleoside triphosphate hydrolases"/>
    <property type="match status" value="1"/>
</dbReference>
<dbReference type="Gene3D" id="3.40.50.300">
    <property type="entry name" value="P-loop containing nucleotide triphosphate hydrolases"/>
    <property type="match status" value="1"/>
</dbReference>
<keyword evidence="8" id="KW-0472">Membrane</keyword>
<evidence type="ECO:0000313" key="9">
    <source>
        <dbReference type="EMBL" id="OLR64113.1"/>
    </source>
</evidence>
<keyword evidence="7" id="KW-1278">Translocase</keyword>
<keyword evidence="6" id="KW-0067">ATP-binding</keyword>
<dbReference type="InterPro" id="IPR050095">
    <property type="entry name" value="ECF_ABC_transporter_ATP-bd"/>
</dbReference>
<comment type="similarity">
    <text evidence="2">Belongs to the ABC transporter superfamily.</text>
</comment>
<dbReference type="EMBL" id="MJIH01000001">
    <property type="protein sequence ID" value="OLR64113.1"/>
    <property type="molecule type" value="Genomic_DNA"/>
</dbReference>
<gene>
    <name evidence="9" type="ORF">BIV18_00340</name>
</gene>
<name>A0A1U7LXJ3_9FIRM</name>
<dbReference type="InterPro" id="IPR015856">
    <property type="entry name" value="ABC_transpr_CbiO/EcfA_su"/>
</dbReference>
<dbReference type="PANTHER" id="PTHR43553:SF3">
    <property type="entry name" value="ABC TRANSPORTER ATP-BINDING PROTEIN MODF"/>
    <property type="match status" value="1"/>
</dbReference>